<organism evidence="1 2">
    <name type="scientific">Roseateles hydrophilus</name>
    <dbReference type="NCBI Taxonomy" id="2975054"/>
    <lineage>
        <taxon>Bacteria</taxon>
        <taxon>Pseudomonadati</taxon>
        <taxon>Pseudomonadota</taxon>
        <taxon>Betaproteobacteria</taxon>
        <taxon>Burkholderiales</taxon>
        <taxon>Sphaerotilaceae</taxon>
        <taxon>Roseateles</taxon>
    </lineage>
</organism>
<reference evidence="1" key="1">
    <citation type="submission" date="2022-08" db="EMBL/GenBank/DDBJ databases">
        <title>Genome sequencing of Pelomonas sp. UHG3.</title>
        <authorList>
            <person name="So Y."/>
        </authorList>
    </citation>
    <scope>NUCLEOTIDE SEQUENCE</scope>
    <source>
        <strain evidence="1">UHG3</strain>
    </source>
</reference>
<evidence type="ECO:0000313" key="2">
    <source>
        <dbReference type="Proteomes" id="UP001076464"/>
    </source>
</evidence>
<evidence type="ECO:0000313" key="1">
    <source>
        <dbReference type="EMBL" id="MCY4746561.1"/>
    </source>
</evidence>
<dbReference type="EMBL" id="JAPPUY010000004">
    <property type="protein sequence ID" value="MCY4746561.1"/>
    <property type="molecule type" value="Genomic_DNA"/>
</dbReference>
<proteinExistence type="predicted"/>
<dbReference type="Proteomes" id="UP001076464">
    <property type="component" value="Unassembled WGS sequence"/>
</dbReference>
<name>A0ACC6CDZ0_9BURK</name>
<gene>
    <name evidence="1" type="ORF">NYO99_16380</name>
</gene>
<sequence>MPDITPRCEHLPIFELSRVCDADSAGARQVVLLGKAGKRTYYREPVQAKGIRTTRFTKFPVVLCGDGSPWDVACLYLIDRAKLKPQAIGTLSSIARDLAQYRAFLEEFDFRWDDFSSAEPFGLPTYQYRAHLLHEIRAGRVSNSVASRRMANVISFYRHVQRRDRFAFRPAFSPWQEKSASISYRDAQGFEQALGITTTDISIASPKSSYAWEKTIDDGGKLRPLPQEEQEAVIAVLRELGNTEMSLIHESALLTGARAQTVLTFRLKHFSRPPSEITGDYKLRCGPGTGIDTKRQKADVYLTIPKLFYERLYIYAHSERARLRREKSKLKESPENYLFLTQHGKSFYESVDDRAADRDSDTLLRSAKIGQGLRKFIAERVVPAVRAKLNNPDFSYSFHDLRATFGMNFVDFFEKQMEMNREKRKWVMNQLRELMWHKSLATTERYVDYRRNMHMLKSAEDGWGSHLIHLLCVGASE</sequence>
<accession>A0ACC6CDZ0</accession>
<protein>
    <submittedName>
        <fullName evidence="1">Integrase</fullName>
    </submittedName>
</protein>
<keyword evidence="2" id="KW-1185">Reference proteome</keyword>
<comment type="caution">
    <text evidence="1">The sequence shown here is derived from an EMBL/GenBank/DDBJ whole genome shotgun (WGS) entry which is preliminary data.</text>
</comment>